<dbReference type="AlphaFoldDB" id="A0A5B7ILL5"/>
<evidence type="ECO:0000313" key="1">
    <source>
        <dbReference type="EMBL" id="MPC81648.1"/>
    </source>
</evidence>
<sequence length="103" mass="11817">MAIRNSHLPSYPSIPFPSRLLAPAPSPRLTPSPLSPDLSADPSLYLYQPEPIQSWAVLAIRRGKDYKRGEREDQMHIARDYKEDQEEECVNENKKTRRPALSM</sequence>
<name>A0A5B7ILL5_PORTR</name>
<dbReference type="EMBL" id="VSRR010057562">
    <property type="protein sequence ID" value="MPC81648.1"/>
    <property type="molecule type" value="Genomic_DNA"/>
</dbReference>
<protein>
    <submittedName>
        <fullName evidence="1">Uncharacterized protein</fullName>
    </submittedName>
</protein>
<comment type="caution">
    <text evidence="1">The sequence shown here is derived from an EMBL/GenBank/DDBJ whole genome shotgun (WGS) entry which is preliminary data.</text>
</comment>
<dbReference type="Proteomes" id="UP000324222">
    <property type="component" value="Unassembled WGS sequence"/>
</dbReference>
<organism evidence="1 2">
    <name type="scientific">Portunus trituberculatus</name>
    <name type="common">Swimming crab</name>
    <name type="synonym">Neptunus trituberculatus</name>
    <dbReference type="NCBI Taxonomy" id="210409"/>
    <lineage>
        <taxon>Eukaryota</taxon>
        <taxon>Metazoa</taxon>
        <taxon>Ecdysozoa</taxon>
        <taxon>Arthropoda</taxon>
        <taxon>Crustacea</taxon>
        <taxon>Multicrustacea</taxon>
        <taxon>Malacostraca</taxon>
        <taxon>Eumalacostraca</taxon>
        <taxon>Eucarida</taxon>
        <taxon>Decapoda</taxon>
        <taxon>Pleocyemata</taxon>
        <taxon>Brachyura</taxon>
        <taxon>Eubrachyura</taxon>
        <taxon>Portunoidea</taxon>
        <taxon>Portunidae</taxon>
        <taxon>Portuninae</taxon>
        <taxon>Portunus</taxon>
    </lineage>
</organism>
<evidence type="ECO:0000313" key="2">
    <source>
        <dbReference type="Proteomes" id="UP000324222"/>
    </source>
</evidence>
<reference evidence="1 2" key="1">
    <citation type="submission" date="2019-05" db="EMBL/GenBank/DDBJ databases">
        <title>Another draft genome of Portunus trituberculatus and its Hox gene families provides insights of decapod evolution.</title>
        <authorList>
            <person name="Jeong J.-H."/>
            <person name="Song I."/>
            <person name="Kim S."/>
            <person name="Choi T."/>
            <person name="Kim D."/>
            <person name="Ryu S."/>
            <person name="Kim W."/>
        </authorList>
    </citation>
    <scope>NUCLEOTIDE SEQUENCE [LARGE SCALE GENOMIC DNA]</scope>
    <source>
        <tissue evidence="1">Muscle</tissue>
    </source>
</reference>
<proteinExistence type="predicted"/>
<accession>A0A5B7ILL5</accession>
<gene>
    <name evidence="1" type="ORF">E2C01_076276</name>
</gene>
<keyword evidence="2" id="KW-1185">Reference proteome</keyword>